<evidence type="ECO:0000313" key="2">
    <source>
        <dbReference type="Proteomes" id="UP000828390"/>
    </source>
</evidence>
<gene>
    <name evidence="1" type="ORF">DPMN_031402</name>
</gene>
<dbReference type="EMBL" id="JAIWYP010000002">
    <property type="protein sequence ID" value="KAH3868261.1"/>
    <property type="molecule type" value="Genomic_DNA"/>
</dbReference>
<evidence type="ECO:0000313" key="1">
    <source>
        <dbReference type="EMBL" id="KAH3868261.1"/>
    </source>
</evidence>
<dbReference type="AlphaFoldDB" id="A0A9D4RH31"/>
<protein>
    <submittedName>
        <fullName evidence="1">Uncharacterized protein</fullName>
    </submittedName>
</protein>
<comment type="caution">
    <text evidence="1">The sequence shown here is derived from an EMBL/GenBank/DDBJ whole genome shotgun (WGS) entry which is preliminary data.</text>
</comment>
<accession>A0A9D4RH31</accession>
<sequence>MFCRCDGTCQGRPCAVPCQCSCVYNAVIPRLIALRRIRQPELRPNDEKLWRTHEEIARLRDQRREFTVVPRSGGILEVRPNFTAGAGAQPPSRNDTFGLPFGIPDDILARLIAQPDLNLLIGPQGINDMLAGEPPILLPPGVATNEPPLVTTPVPSAGRQRGTSGGIPVPLDMMNIQIDPTIDSLLAAAERLGISTSGPQMGSSLGT</sequence>
<proteinExistence type="predicted"/>
<name>A0A9D4RH31_DREPO</name>
<dbReference type="Proteomes" id="UP000828390">
    <property type="component" value="Unassembled WGS sequence"/>
</dbReference>
<reference evidence="1" key="2">
    <citation type="submission" date="2020-11" db="EMBL/GenBank/DDBJ databases">
        <authorList>
            <person name="McCartney M.A."/>
            <person name="Auch B."/>
            <person name="Kono T."/>
            <person name="Mallez S."/>
            <person name="Becker A."/>
            <person name="Gohl D.M."/>
            <person name="Silverstein K.A.T."/>
            <person name="Koren S."/>
            <person name="Bechman K.B."/>
            <person name="Herman A."/>
            <person name="Abrahante J.E."/>
            <person name="Garbe J."/>
        </authorList>
    </citation>
    <scope>NUCLEOTIDE SEQUENCE</scope>
    <source>
        <strain evidence="1">Duluth1</strain>
        <tissue evidence="1">Whole animal</tissue>
    </source>
</reference>
<reference evidence="1" key="1">
    <citation type="journal article" date="2019" name="bioRxiv">
        <title>The Genome of the Zebra Mussel, Dreissena polymorpha: A Resource for Invasive Species Research.</title>
        <authorList>
            <person name="McCartney M.A."/>
            <person name="Auch B."/>
            <person name="Kono T."/>
            <person name="Mallez S."/>
            <person name="Zhang Y."/>
            <person name="Obille A."/>
            <person name="Becker A."/>
            <person name="Abrahante J.E."/>
            <person name="Garbe J."/>
            <person name="Badalamenti J.P."/>
            <person name="Herman A."/>
            <person name="Mangelson H."/>
            <person name="Liachko I."/>
            <person name="Sullivan S."/>
            <person name="Sone E.D."/>
            <person name="Koren S."/>
            <person name="Silverstein K.A.T."/>
            <person name="Beckman K.B."/>
            <person name="Gohl D.M."/>
        </authorList>
    </citation>
    <scope>NUCLEOTIDE SEQUENCE</scope>
    <source>
        <strain evidence="1">Duluth1</strain>
        <tissue evidence="1">Whole animal</tissue>
    </source>
</reference>
<keyword evidence="2" id="KW-1185">Reference proteome</keyword>
<organism evidence="1 2">
    <name type="scientific">Dreissena polymorpha</name>
    <name type="common">Zebra mussel</name>
    <name type="synonym">Mytilus polymorpha</name>
    <dbReference type="NCBI Taxonomy" id="45954"/>
    <lineage>
        <taxon>Eukaryota</taxon>
        <taxon>Metazoa</taxon>
        <taxon>Spiralia</taxon>
        <taxon>Lophotrochozoa</taxon>
        <taxon>Mollusca</taxon>
        <taxon>Bivalvia</taxon>
        <taxon>Autobranchia</taxon>
        <taxon>Heteroconchia</taxon>
        <taxon>Euheterodonta</taxon>
        <taxon>Imparidentia</taxon>
        <taxon>Neoheterodontei</taxon>
        <taxon>Myida</taxon>
        <taxon>Dreissenoidea</taxon>
        <taxon>Dreissenidae</taxon>
        <taxon>Dreissena</taxon>
    </lineage>
</organism>